<evidence type="ECO:0000313" key="2">
    <source>
        <dbReference type="EMBL" id="ASW01736.1"/>
    </source>
</evidence>
<gene>
    <name evidence="2" type="ORF">CJU94_26670</name>
</gene>
<feature type="region of interest" description="Disordered" evidence="1">
    <location>
        <begin position="50"/>
        <end position="69"/>
    </location>
</feature>
<feature type="compositionally biased region" description="Polar residues" evidence="1">
    <location>
        <begin position="51"/>
        <end position="69"/>
    </location>
</feature>
<feature type="region of interest" description="Disordered" evidence="1">
    <location>
        <begin position="1"/>
        <end position="42"/>
    </location>
</feature>
<dbReference type="AlphaFoldDB" id="A0A248VRT0"/>
<organism evidence="2 3">
    <name type="scientific">Paraburkholderia aromaticivorans</name>
    <dbReference type="NCBI Taxonomy" id="2026199"/>
    <lineage>
        <taxon>Bacteria</taxon>
        <taxon>Pseudomonadati</taxon>
        <taxon>Pseudomonadota</taxon>
        <taxon>Betaproteobacteria</taxon>
        <taxon>Burkholderiales</taxon>
        <taxon>Burkholderiaceae</taxon>
        <taxon>Paraburkholderia</taxon>
    </lineage>
</organism>
<reference evidence="2 3" key="1">
    <citation type="submission" date="2017-08" db="EMBL/GenBank/DDBJ databases">
        <title>Identification and genetic characteristics of simultaneous BTEX- and naphthalene-degrading Paraburkholderia sp. BN5 isolated from petroleum-contaminated soil.</title>
        <authorList>
            <person name="Lee Y."/>
            <person name="Jeon C.O."/>
        </authorList>
    </citation>
    <scope>NUCLEOTIDE SEQUENCE [LARGE SCALE GENOMIC DNA]</scope>
    <source>
        <strain evidence="2 3">BN5</strain>
    </source>
</reference>
<dbReference type="Proteomes" id="UP000215158">
    <property type="component" value="Chromosome 2"/>
</dbReference>
<protein>
    <submittedName>
        <fullName evidence="2">Uncharacterized protein</fullName>
    </submittedName>
</protein>
<feature type="compositionally biased region" description="Low complexity" evidence="1">
    <location>
        <begin position="1"/>
        <end position="30"/>
    </location>
</feature>
<accession>A0A248VRT0</accession>
<sequence length="69" mass="6985">MRIARASSLPASSPAQRDASSARAGNASAAGGNGFRNGDVSDLQEPFARSTVDTLRSTSASRSVNATCV</sequence>
<evidence type="ECO:0000256" key="1">
    <source>
        <dbReference type="SAM" id="MobiDB-lite"/>
    </source>
</evidence>
<dbReference type="KEGG" id="parb:CJU94_26670"/>
<name>A0A248VRT0_9BURK</name>
<proteinExistence type="predicted"/>
<dbReference type="EMBL" id="CP022990">
    <property type="protein sequence ID" value="ASW01736.1"/>
    <property type="molecule type" value="Genomic_DNA"/>
</dbReference>
<evidence type="ECO:0000313" key="3">
    <source>
        <dbReference type="Proteomes" id="UP000215158"/>
    </source>
</evidence>
<keyword evidence="3" id="KW-1185">Reference proteome</keyword>